<proteinExistence type="predicted"/>
<dbReference type="CDD" id="cd02440">
    <property type="entry name" value="AdoMet_MTases"/>
    <property type="match status" value="1"/>
</dbReference>
<gene>
    <name evidence="2" type="ORF">S01H1_68190</name>
</gene>
<name>X0X4C0_9ZZZZ</name>
<protein>
    <recommendedName>
        <fullName evidence="1">Methyltransferase type 11 domain-containing protein</fullName>
    </recommendedName>
</protein>
<evidence type="ECO:0000259" key="1">
    <source>
        <dbReference type="Pfam" id="PF08241"/>
    </source>
</evidence>
<dbReference type="GO" id="GO:0008757">
    <property type="term" value="F:S-adenosylmethionine-dependent methyltransferase activity"/>
    <property type="evidence" value="ECO:0007669"/>
    <property type="project" value="InterPro"/>
</dbReference>
<dbReference type="EMBL" id="BARS01045213">
    <property type="protein sequence ID" value="GAG30272.1"/>
    <property type="molecule type" value="Genomic_DNA"/>
</dbReference>
<evidence type="ECO:0000313" key="2">
    <source>
        <dbReference type="EMBL" id="GAG30272.1"/>
    </source>
</evidence>
<organism evidence="2">
    <name type="scientific">marine sediment metagenome</name>
    <dbReference type="NCBI Taxonomy" id="412755"/>
    <lineage>
        <taxon>unclassified sequences</taxon>
        <taxon>metagenomes</taxon>
        <taxon>ecological metagenomes</taxon>
    </lineage>
</organism>
<reference evidence="2" key="1">
    <citation type="journal article" date="2014" name="Front. Microbiol.">
        <title>High frequency of phylogenetically diverse reductive dehalogenase-homologous genes in deep subseafloor sedimentary metagenomes.</title>
        <authorList>
            <person name="Kawai M."/>
            <person name="Futagami T."/>
            <person name="Toyoda A."/>
            <person name="Takaki Y."/>
            <person name="Nishi S."/>
            <person name="Hori S."/>
            <person name="Arai W."/>
            <person name="Tsubouchi T."/>
            <person name="Morono Y."/>
            <person name="Uchiyama I."/>
            <person name="Ito T."/>
            <person name="Fujiyama A."/>
            <person name="Inagaki F."/>
            <person name="Takami H."/>
        </authorList>
    </citation>
    <scope>NUCLEOTIDE SEQUENCE</scope>
    <source>
        <strain evidence="2">Expedition CK06-06</strain>
    </source>
</reference>
<dbReference type="Gene3D" id="3.40.50.150">
    <property type="entry name" value="Vaccinia Virus protein VP39"/>
    <property type="match status" value="1"/>
</dbReference>
<dbReference type="SUPFAM" id="SSF53335">
    <property type="entry name" value="S-adenosyl-L-methionine-dependent methyltransferases"/>
    <property type="match status" value="1"/>
</dbReference>
<sequence>GKRELEWVRFSDFRKIEAYDISESSIDIARQKAREAGYANIIDYKVGDIYSIELAENRYDAIFVEQSLHHFSPLEAILARISKWLSPSGLLVVNEYVGPSRFQWTDRQLEIANKIRSILPGKYRTHIVDGSVNKKIVRPSRLSMIMRDPSEAVESSKIMPLLNRMFEIVEVRPYYGAILHLLFEGIAPNFLSQDEEGQKYLWLCFEIEDIVTEMGQVQSDFALIVCKKKT</sequence>
<dbReference type="AlphaFoldDB" id="X0X4C0"/>
<comment type="caution">
    <text evidence="2">The sequence shown here is derived from an EMBL/GenBank/DDBJ whole genome shotgun (WGS) entry which is preliminary data.</text>
</comment>
<dbReference type="InterPro" id="IPR029063">
    <property type="entry name" value="SAM-dependent_MTases_sf"/>
</dbReference>
<feature type="non-terminal residue" evidence="2">
    <location>
        <position position="1"/>
    </location>
</feature>
<dbReference type="InterPro" id="IPR013216">
    <property type="entry name" value="Methyltransf_11"/>
</dbReference>
<feature type="domain" description="Methyltransferase type 11" evidence="1">
    <location>
        <begin position="14"/>
        <end position="93"/>
    </location>
</feature>
<accession>X0X4C0</accession>
<dbReference type="Pfam" id="PF08241">
    <property type="entry name" value="Methyltransf_11"/>
    <property type="match status" value="1"/>
</dbReference>